<keyword evidence="5" id="KW-0131">Cell cycle</keyword>
<dbReference type="PANTHER" id="PTHR44281:SF2">
    <property type="entry name" value="SPINDLE ASSEMBLY ABNORMAL PROTEIN 6 HOMOLOG"/>
    <property type="match status" value="1"/>
</dbReference>
<feature type="compositionally biased region" description="Pro residues" evidence="7">
    <location>
        <begin position="476"/>
        <end position="490"/>
    </location>
</feature>
<proteinExistence type="predicted"/>
<dbReference type="InterPro" id="IPR038558">
    <property type="entry name" value="SAS-6_N_sf"/>
</dbReference>
<dbReference type="Gene3D" id="2.170.210.20">
    <property type="entry name" value="Spindle assembly abnormal protein 6, N-terminal domain"/>
    <property type="match status" value="1"/>
</dbReference>
<evidence type="ECO:0000313" key="10">
    <source>
        <dbReference type="WBParaSite" id="HCON_00121750-00001"/>
    </source>
</evidence>
<evidence type="ECO:0000256" key="4">
    <source>
        <dbReference type="ARBA" id="ARBA00023212"/>
    </source>
</evidence>
<protein>
    <submittedName>
        <fullName evidence="10">SAS-6_N domain-containing protein</fullName>
    </submittedName>
</protein>
<dbReference type="GO" id="GO:0007099">
    <property type="term" value="P:centriole replication"/>
    <property type="evidence" value="ECO:0007669"/>
    <property type="project" value="TreeGrafter"/>
</dbReference>
<keyword evidence="4" id="KW-0206">Cytoskeleton</keyword>
<feature type="coiled-coil region" evidence="6">
    <location>
        <begin position="161"/>
        <end position="286"/>
    </location>
</feature>
<dbReference type="InterPro" id="IPR032396">
    <property type="entry name" value="SAS-6_N"/>
</dbReference>
<organism evidence="9 10">
    <name type="scientific">Haemonchus contortus</name>
    <name type="common">Barber pole worm</name>
    <dbReference type="NCBI Taxonomy" id="6289"/>
    <lineage>
        <taxon>Eukaryota</taxon>
        <taxon>Metazoa</taxon>
        <taxon>Ecdysozoa</taxon>
        <taxon>Nematoda</taxon>
        <taxon>Chromadorea</taxon>
        <taxon>Rhabditida</taxon>
        <taxon>Rhabditina</taxon>
        <taxon>Rhabditomorpha</taxon>
        <taxon>Strongyloidea</taxon>
        <taxon>Trichostrongylidae</taxon>
        <taxon>Haemonchus</taxon>
    </lineage>
</organism>
<sequence>KSLMAATSEGPSQLFVGSLPVTLLQPNKNGPEYMSTVADVSLKIVERRLDSGEKEYRIEISRPDDFEFLYAEGITRTKYQTLAKTWNLNVDFDDFPARIVRLLRERVGATSPVQLTCTLSQDLSICTFEMIHIIDMYTVRMPIELRAVRDKDLLCHIINNMRSLQKQLCKLNKERKDVEKERDELKCMVDDLKEFRLKADQRIAELEQRVKDAEKRAADETLRREEFEQDLQLERDERDSALSTIEHLKDELADAEKKVRELEEDLDQCEEECEELEGKLRDSEVQCCRLRGDKEKLAMALEKTKKDLSKANHVISKYLKGDIRSPSERSLDERKDEMAADLKMKESLIDEMTASIADYKKTIDDLSRENKELQETLQVMEAERARNARVIEMYRNQHRVGSTLSPGVSPPLLPVLGTIGGRTSPLLGCVPTTPSNFRNVLGRTLQSNTALLTPSIRSTPPALQGKFTNSDGRENIPPPLGIGPTVAPPK</sequence>
<keyword evidence="9" id="KW-1185">Reference proteome</keyword>
<evidence type="ECO:0000256" key="5">
    <source>
        <dbReference type="ARBA" id="ARBA00023306"/>
    </source>
</evidence>
<dbReference type="GO" id="GO:0005813">
    <property type="term" value="C:centrosome"/>
    <property type="evidence" value="ECO:0007669"/>
    <property type="project" value="UniProtKB-SubCell"/>
</dbReference>
<dbReference type="Gene3D" id="1.20.5.170">
    <property type="match status" value="1"/>
</dbReference>
<dbReference type="PANTHER" id="PTHR44281">
    <property type="entry name" value="SPINDLE ASSEMBLY ABNORMAL PROTEIN 6 HOMOLOG"/>
    <property type="match status" value="1"/>
</dbReference>
<dbReference type="WBParaSite" id="HCON_00121750-00001">
    <property type="protein sequence ID" value="HCON_00121750-00001"/>
    <property type="gene ID" value="HCON_00121750"/>
</dbReference>
<comment type="subcellular location">
    <subcellularLocation>
        <location evidence="1">Cytoplasm</location>
        <location evidence="1">Cytoskeleton</location>
        <location evidence="1">Microtubule organizing center</location>
        <location evidence="1">Centrosome</location>
    </subcellularLocation>
</comment>
<dbReference type="GO" id="GO:0005814">
    <property type="term" value="C:centriole"/>
    <property type="evidence" value="ECO:0007669"/>
    <property type="project" value="TreeGrafter"/>
</dbReference>
<dbReference type="OrthoDB" id="49058at2759"/>
<evidence type="ECO:0000256" key="2">
    <source>
        <dbReference type="ARBA" id="ARBA00022490"/>
    </source>
</evidence>
<accession>A0A7I4YQM7</accession>
<dbReference type="Proteomes" id="UP000025227">
    <property type="component" value="Unplaced"/>
</dbReference>
<evidence type="ECO:0000259" key="8">
    <source>
        <dbReference type="Pfam" id="PF16531"/>
    </source>
</evidence>
<evidence type="ECO:0000313" key="9">
    <source>
        <dbReference type="Proteomes" id="UP000025227"/>
    </source>
</evidence>
<name>A0A7I4YQM7_HAECO</name>
<evidence type="ECO:0000256" key="6">
    <source>
        <dbReference type="SAM" id="Coils"/>
    </source>
</evidence>
<evidence type="ECO:0000256" key="1">
    <source>
        <dbReference type="ARBA" id="ARBA00004300"/>
    </source>
</evidence>
<evidence type="ECO:0000256" key="3">
    <source>
        <dbReference type="ARBA" id="ARBA00023054"/>
    </source>
</evidence>
<reference evidence="10" key="1">
    <citation type="submission" date="2020-12" db="UniProtKB">
        <authorList>
            <consortium name="WormBaseParasite"/>
        </authorList>
    </citation>
    <scope>IDENTIFICATION</scope>
    <source>
        <strain evidence="10">MHco3</strain>
    </source>
</reference>
<dbReference type="Pfam" id="PF16531">
    <property type="entry name" value="SAS-6_N"/>
    <property type="match status" value="1"/>
</dbReference>
<feature type="domain" description="Spindle assembly abnormal protein 6 N-terminal" evidence="8">
    <location>
        <begin position="15"/>
        <end position="122"/>
    </location>
</feature>
<evidence type="ECO:0000256" key="7">
    <source>
        <dbReference type="SAM" id="MobiDB-lite"/>
    </source>
</evidence>
<keyword evidence="2" id="KW-0963">Cytoplasm</keyword>
<dbReference type="AlphaFoldDB" id="A0A7I4YQM7"/>
<keyword evidence="3 6" id="KW-0175">Coiled coil</keyword>
<dbReference type="OMA" id="GKMGFKW"/>
<feature type="region of interest" description="Disordered" evidence="7">
    <location>
        <begin position="457"/>
        <end position="490"/>
    </location>
</feature>
<feature type="coiled-coil region" evidence="6">
    <location>
        <begin position="349"/>
        <end position="386"/>
    </location>
</feature>